<feature type="compositionally biased region" description="Polar residues" evidence="1">
    <location>
        <begin position="149"/>
        <end position="158"/>
    </location>
</feature>
<dbReference type="Proteomes" id="UP001050691">
    <property type="component" value="Unassembled WGS sequence"/>
</dbReference>
<proteinExistence type="predicted"/>
<keyword evidence="3" id="KW-1185">Reference proteome</keyword>
<dbReference type="AlphaFoldDB" id="A0AAV5AT07"/>
<organism evidence="2 3">
    <name type="scientific">Clathrus columnatus</name>
    <dbReference type="NCBI Taxonomy" id="1419009"/>
    <lineage>
        <taxon>Eukaryota</taxon>
        <taxon>Fungi</taxon>
        <taxon>Dikarya</taxon>
        <taxon>Basidiomycota</taxon>
        <taxon>Agaricomycotina</taxon>
        <taxon>Agaricomycetes</taxon>
        <taxon>Phallomycetidae</taxon>
        <taxon>Phallales</taxon>
        <taxon>Clathraceae</taxon>
        <taxon>Clathrus</taxon>
    </lineage>
</organism>
<evidence type="ECO:0008006" key="4">
    <source>
        <dbReference type="Google" id="ProtNLM"/>
    </source>
</evidence>
<reference evidence="2" key="1">
    <citation type="submission" date="2021-10" db="EMBL/GenBank/DDBJ databases">
        <title>De novo Genome Assembly of Clathrus columnatus (Basidiomycota, Fungi) Using Illumina and Nanopore Sequence Data.</title>
        <authorList>
            <person name="Ogiso-Tanaka E."/>
            <person name="Itagaki H."/>
            <person name="Hosoya T."/>
            <person name="Hosaka K."/>
        </authorList>
    </citation>
    <scope>NUCLEOTIDE SEQUENCE</scope>
    <source>
        <strain evidence="2">MO-923</strain>
    </source>
</reference>
<evidence type="ECO:0000313" key="2">
    <source>
        <dbReference type="EMBL" id="GJJ15875.1"/>
    </source>
</evidence>
<comment type="caution">
    <text evidence="2">The sequence shown here is derived from an EMBL/GenBank/DDBJ whole genome shotgun (WGS) entry which is preliminary data.</text>
</comment>
<gene>
    <name evidence="2" type="ORF">Clacol_010153</name>
</gene>
<protein>
    <recommendedName>
        <fullName evidence="4">Very-long-chain (3R)-3-hydroxyacyl-CoA dehydratase</fullName>
    </recommendedName>
</protein>
<sequence>MYSRKFTLISWLYIIAQYGTLCELVFSRASFTNILTDWVPRAFSDLCRIISAWSFGDALSYKLARPSASGADTSLEIALSPILLGRFLFQLRKAAEMTDNLAHSNRSLQSHQLTSFCAAENLNLGNATTINHSTDLPLAIASDDEFNNPPDNIRSSVNIPGGEDSVV</sequence>
<dbReference type="EMBL" id="BPWL01000011">
    <property type="protein sequence ID" value="GJJ15875.1"/>
    <property type="molecule type" value="Genomic_DNA"/>
</dbReference>
<feature type="region of interest" description="Disordered" evidence="1">
    <location>
        <begin position="147"/>
        <end position="167"/>
    </location>
</feature>
<name>A0AAV5AT07_9AGAM</name>
<evidence type="ECO:0000313" key="3">
    <source>
        <dbReference type="Proteomes" id="UP001050691"/>
    </source>
</evidence>
<evidence type="ECO:0000256" key="1">
    <source>
        <dbReference type="SAM" id="MobiDB-lite"/>
    </source>
</evidence>
<accession>A0AAV5AT07</accession>